<organism evidence="1 2">
    <name type="scientific">Clostridium beijerinckii</name>
    <name type="common">Clostridium MP</name>
    <dbReference type="NCBI Taxonomy" id="1520"/>
    <lineage>
        <taxon>Bacteria</taxon>
        <taxon>Bacillati</taxon>
        <taxon>Bacillota</taxon>
        <taxon>Clostridia</taxon>
        <taxon>Eubacteriales</taxon>
        <taxon>Clostridiaceae</taxon>
        <taxon>Clostridium</taxon>
    </lineage>
</organism>
<dbReference type="EMBL" id="MWMH01000007">
    <property type="protein sequence ID" value="OOP71800.1"/>
    <property type="molecule type" value="Genomic_DNA"/>
</dbReference>
<name>A0A1S9N2R0_CLOBE</name>
<reference evidence="1 2" key="1">
    <citation type="submission" date="2017-02" db="EMBL/GenBank/DDBJ databases">
        <title>Genome sequence of Clostridium beijerinckii Br21.</title>
        <authorList>
            <person name="Fonseca B.C."/>
            <person name="Guazzaroni M.E."/>
            <person name="Riano-Pachon D.M."/>
            <person name="Reginatto V."/>
        </authorList>
    </citation>
    <scope>NUCLEOTIDE SEQUENCE [LARGE SCALE GENOMIC DNA]</scope>
    <source>
        <strain evidence="1 2">Br21</strain>
    </source>
</reference>
<evidence type="ECO:0008006" key="3">
    <source>
        <dbReference type="Google" id="ProtNLM"/>
    </source>
</evidence>
<dbReference type="RefSeq" id="WP_078116776.1">
    <property type="nucleotide sequence ID" value="NZ_MWMH01000007.1"/>
</dbReference>
<sequence>MWVYKNNEKDYFVHYIGQIKRSFRERLKEHFKAALSGKCYIYDMESNNNLRNEIIRVAHKGNFEKKAYEEKYGSLSDAGENYISSLEFLFAPLEINDIDAGESYLINRVIKNGKESYKLFLINDVIPSNCNIEFENKFTENIIVNF</sequence>
<gene>
    <name evidence="1" type="ORF">CBEIBR21_19605</name>
</gene>
<evidence type="ECO:0000313" key="2">
    <source>
        <dbReference type="Proteomes" id="UP000190959"/>
    </source>
</evidence>
<evidence type="ECO:0000313" key="1">
    <source>
        <dbReference type="EMBL" id="OOP71800.1"/>
    </source>
</evidence>
<accession>A0A1S9N2R0</accession>
<dbReference type="AlphaFoldDB" id="A0A1S9N2R0"/>
<dbReference type="Proteomes" id="UP000190959">
    <property type="component" value="Unassembled WGS sequence"/>
</dbReference>
<protein>
    <recommendedName>
        <fullName evidence="3">GIY-YIG domain-containing protein</fullName>
    </recommendedName>
</protein>
<comment type="caution">
    <text evidence="1">The sequence shown here is derived from an EMBL/GenBank/DDBJ whole genome shotgun (WGS) entry which is preliminary data.</text>
</comment>
<proteinExistence type="predicted"/>